<comment type="caution">
    <text evidence="2">The sequence shown here is derived from an EMBL/GenBank/DDBJ whole genome shotgun (WGS) entry which is preliminary data.</text>
</comment>
<protein>
    <submittedName>
        <fullName evidence="2">Uncharacterized protein</fullName>
    </submittedName>
</protein>
<name>A0A9Q0LFQ4_ANAIG</name>
<reference evidence="2" key="1">
    <citation type="submission" date="2022-10" db="EMBL/GenBank/DDBJ databases">
        <title>Novel sulphate-reducing endosymbionts in the free-living metamonad Anaeramoeba.</title>
        <authorList>
            <person name="Jerlstrom-Hultqvist J."/>
            <person name="Cepicka I."/>
            <person name="Gallot-Lavallee L."/>
            <person name="Salas-Leiva D."/>
            <person name="Curtis B.A."/>
            <person name="Zahonova K."/>
            <person name="Pipaliya S."/>
            <person name="Dacks J."/>
            <person name="Roger A.J."/>
        </authorList>
    </citation>
    <scope>NUCLEOTIDE SEQUENCE</scope>
    <source>
        <strain evidence="2">BMAN</strain>
    </source>
</reference>
<evidence type="ECO:0000256" key="1">
    <source>
        <dbReference type="SAM" id="MobiDB-lite"/>
    </source>
</evidence>
<evidence type="ECO:0000313" key="2">
    <source>
        <dbReference type="EMBL" id="KAJ5070400.1"/>
    </source>
</evidence>
<dbReference type="AlphaFoldDB" id="A0A9Q0LFQ4"/>
<accession>A0A9Q0LFQ4</accession>
<gene>
    <name evidence="2" type="ORF">M0811_10872</name>
</gene>
<organism evidence="2 3">
    <name type="scientific">Anaeramoeba ignava</name>
    <name type="common">Anaerobic marine amoeba</name>
    <dbReference type="NCBI Taxonomy" id="1746090"/>
    <lineage>
        <taxon>Eukaryota</taxon>
        <taxon>Metamonada</taxon>
        <taxon>Anaeramoebidae</taxon>
        <taxon>Anaeramoeba</taxon>
    </lineage>
</organism>
<feature type="compositionally biased region" description="Basic residues" evidence="1">
    <location>
        <begin position="226"/>
        <end position="237"/>
    </location>
</feature>
<feature type="region of interest" description="Disordered" evidence="1">
    <location>
        <begin position="224"/>
        <end position="249"/>
    </location>
</feature>
<dbReference type="EMBL" id="JAPDFW010000095">
    <property type="protein sequence ID" value="KAJ5070400.1"/>
    <property type="molecule type" value="Genomic_DNA"/>
</dbReference>
<proteinExistence type="predicted"/>
<sequence>MTEQIVSEDFEWISSLIHENINLNLTEKKLWLRLCKAAQIFAPEILVNLSKSTEKNKHTFISVCEKMGVSKKMLTIKKRKDLIPLINALYEKLYMSHKIQTNIKLTAEILSSTFQKIGLAEIFIHNGTLTISSLSQSESEKCDLNIQIDAHKQNSNILRIIFPSGTYFIAKFPPKMADTFYQTFKAAQFIYSKGRMYPRKKFLPSNPLDDQFEEIEPDLQYQIQTRNKKTKDKKKPLKQPQKAANEQEEFSKTRDVELFNENKFRIDLIDQDQQYFKGLIHLQKNEMQIKLSRKIYHSKYNRLLRIYYDANTKTIFKILLNHHEFLVQFRNEILAHKFLICYQNFRNSYIREARTRINEKKSKSVSQLMNYKTTETDSTESRTDWDRSQNIQRNVTSQIIPSVNYTQQNEELNFDDFLPIQKEQLIQMEDESEKSENSFSSIPTDSERDSRDKSFSFPITILNNDFQPTEKARFIIKSGIASFQTSSKEIKRGLMKDIQLSHHPKNPLVSVIVFPKSNATLFSFETKEDEKVVISLFYYNQTYLLEKNFWSENPHKSPKISNFLVNVYSKNFEKLEQANLTIQENRVCLELSNESYFSSVQTVNWVSIPEHEGFAVLHLDSNQFIISFVNEDEEIKFIDQLPKVIKTEKKKKPKRSQNIPFFYVSIVDSNFKKVSDIQVIFEEDELTIIKKKKKIASTSYGESVLQVLSHPRFNWIVSLKFPGFDELISFESWSQKNQFLQRMEDKRRK</sequence>
<feature type="region of interest" description="Disordered" evidence="1">
    <location>
        <begin position="429"/>
        <end position="451"/>
    </location>
</feature>
<dbReference type="Proteomes" id="UP001149090">
    <property type="component" value="Unassembled WGS sequence"/>
</dbReference>
<evidence type="ECO:0000313" key="3">
    <source>
        <dbReference type="Proteomes" id="UP001149090"/>
    </source>
</evidence>
<keyword evidence="3" id="KW-1185">Reference proteome</keyword>